<dbReference type="InterPro" id="IPR003764">
    <property type="entry name" value="GlcNAc_6-P_deAcase"/>
</dbReference>
<evidence type="ECO:0000256" key="2">
    <source>
        <dbReference type="ARBA" id="ARBA00022723"/>
    </source>
</evidence>
<dbReference type="PIRSF" id="PIRSF038994">
    <property type="entry name" value="NagA"/>
    <property type="match status" value="1"/>
</dbReference>
<dbReference type="SUPFAM" id="SSF51338">
    <property type="entry name" value="Composite domain of metallo-dependent hydrolases"/>
    <property type="match status" value="1"/>
</dbReference>
<evidence type="ECO:0000256" key="7">
    <source>
        <dbReference type="PIRSR" id="PIRSR038994-2"/>
    </source>
</evidence>
<evidence type="ECO:0000259" key="9">
    <source>
        <dbReference type="Pfam" id="PF01979"/>
    </source>
</evidence>
<dbReference type="GO" id="GO:0008448">
    <property type="term" value="F:N-acetylglucosamine-6-phosphate deacetylase activity"/>
    <property type="evidence" value="ECO:0007669"/>
    <property type="project" value="InterPro"/>
</dbReference>
<accession>A0A543I5C5</accession>
<evidence type="ECO:0000256" key="5">
    <source>
        <dbReference type="PIRNR" id="PIRNR038994"/>
    </source>
</evidence>
<feature type="binding site" evidence="7">
    <location>
        <position position="257"/>
    </location>
    <ligand>
        <name>substrate</name>
    </ligand>
</feature>
<dbReference type="InterPro" id="IPR006680">
    <property type="entry name" value="Amidohydro-rel"/>
</dbReference>
<evidence type="ECO:0000256" key="3">
    <source>
        <dbReference type="ARBA" id="ARBA00022801"/>
    </source>
</evidence>
<keyword evidence="4 5" id="KW-0119">Carbohydrate metabolism</keyword>
<dbReference type="Gene3D" id="3.20.20.140">
    <property type="entry name" value="Metal-dependent hydrolases"/>
    <property type="match status" value="1"/>
</dbReference>
<feature type="binding site" evidence="8">
    <location>
        <position position="222"/>
    </location>
    <ligand>
        <name>Zn(2+)</name>
        <dbReference type="ChEBI" id="CHEBI:29105"/>
    </ligand>
</feature>
<organism evidence="10 11">
    <name type="scientific">Klugiella xanthotipulae</name>
    <dbReference type="NCBI Taxonomy" id="244735"/>
    <lineage>
        <taxon>Bacteria</taxon>
        <taxon>Bacillati</taxon>
        <taxon>Actinomycetota</taxon>
        <taxon>Actinomycetes</taxon>
        <taxon>Micrococcales</taxon>
        <taxon>Microbacteriaceae</taxon>
        <taxon>Klugiella</taxon>
    </lineage>
</organism>
<dbReference type="EMBL" id="VFPN01000001">
    <property type="protein sequence ID" value="TQM65670.1"/>
    <property type="molecule type" value="Genomic_DNA"/>
</dbReference>
<evidence type="ECO:0000313" key="10">
    <source>
        <dbReference type="EMBL" id="TQM65670.1"/>
    </source>
</evidence>
<dbReference type="Proteomes" id="UP000318331">
    <property type="component" value="Unassembled WGS sequence"/>
</dbReference>
<comment type="caution">
    <text evidence="10">The sequence shown here is derived from an EMBL/GenBank/DDBJ whole genome shotgun (WGS) entry which is preliminary data.</text>
</comment>
<dbReference type="Gene3D" id="2.30.40.10">
    <property type="entry name" value="Urease, subunit C, domain 1"/>
    <property type="match status" value="1"/>
</dbReference>
<feature type="binding site" evidence="8">
    <location>
        <position position="201"/>
    </location>
    <ligand>
        <name>Zn(2+)</name>
        <dbReference type="ChEBI" id="CHEBI:29105"/>
    </ligand>
</feature>
<dbReference type="InterPro" id="IPR032466">
    <property type="entry name" value="Metal_Hydrolase"/>
</dbReference>
<evidence type="ECO:0000256" key="1">
    <source>
        <dbReference type="ARBA" id="ARBA00010716"/>
    </source>
</evidence>
<comment type="similarity">
    <text evidence="1 5">Belongs to the metallo-dependent hydrolases superfamily. NagA family.</text>
</comment>
<feature type="binding site" evidence="7">
    <location>
        <begin position="313"/>
        <end position="315"/>
    </location>
    <ligand>
        <name>substrate</name>
    </ligand>
</feature>
<dbReference type="OrthoDB" id="9776488at2"/>
<feature type="binding site" evidence="7">
    <location>
        <position position="233"/>
    </location>
    <ligand>
        <name>substrate</name>
    </ligand>
</feature>
<dbReference type="GO" id="GO:0046872">
    <property type="term" value="F:metal ion binding"/>
    <property type="evidence" value="ECO:0007669"/>
    <property type="project" value="UniProtKB-KW"/>
</dbReference>
<dbReference type="GO" id="GO:0006046">
    <property type="term" value="P:N-acetylglucosamine catabolic process"/>
    <property type="evidence" value="ECO:0007669"/>
    <property type="project" value="TreeGrafter"/>
</dbReference>
<feature type="domain" description="Amidohydrolase-related" evidence="9">
    <location>
        <begin position="61"/>
        <end position="384"/>
    </location>
</feature>
<evidence type="ECO:0000313" key="11">
    <source>
        <dbReference type="Proteomes" id="UP000318331"/>
    </source>
</evidence>
<reference evidence="10 11" key="1">
    <citation type="submission" date="2019-06" db="EMBL/GenBank/DDBJ databases">
        <title>Sequencing the genomes of 1000 actinobacteria strains.</title>
        <authorList>
            <person name="Klenk H.-P."/>
        </authorList>
    </citation>
    <scope>NUCLEOTIDE SEQUENCE [LARGE SCALE GENOMIC DNA]</scope>
    <source>
        <strain evidence="10 11">DSM 18031</strain>
    </source>
</reference>
<gene>
    <name evidence="10" type="ORF">FB466_0479</name>
</gene>
<dbReference type="SUPFAM" id="SSF51556">
    <property type="entry name" value="Metallo-dependent hydrolases"/>
    <property type="match status" value="1"/>
</dbReference>
<protein>
    <submittedName>
        <fullName evidence="10">N-acetylglucosamine 6-phosphate deacetylase</fullName>
    </submittedName>
</protein>
<proteinExistence type="inferred from homology"/>
<evidence type="ECO:0000256" key="8">
    <source>
        <dbReference type="PIRSR" id="PIRSR038994-3"/>
    </source>
</evidence>
<dbReference type="PANTHER" id="PTHR11113:SF14">
    <property type="entry name" value="N-ACETYLGLUCOSAMINE-6-PHOSPHATE DEACETYLASE"/>
    <property type="match status" value="1"/>
</dbReference>
<feature type="binding site" evidence="7">
    <location>
        <position position="146"/>
    </location>
    <ligand>
        <name>substrate</name>
    </ligand>
</feature>
<evidence type="ECO:0000256" key="6">
    <source>
        <dbReference type="PIRSR" id="PIRSR038994-1"/>
    </source>
</evidence>
<keyword evidence="3 5" id="KW-0378">Hydrolase</keyword>
<dbReference type="InterPro" id="IPR011059">
    <property type="entry name" value="Metal-dep_hydrolase_composite"/>
</dbReference>
<keyword evidence="11" id="KW-1185">Reference proteome</keyword>
<dbReference type="CDD" id="cd00854">
    <property type="entry name" value="NagA"/>
    <property type="match status" value="1"/>
</dbReference>
<dbReference type="NCBIfam" id="TIGR00221">
    <property type="entry name" value="nagA"/>
    <property type="match status" value="1"/>
</dbReference>
<evidence type="ECO:0000256" key="4">
    <source>
        <dbReference type="ARBA" id="ARBA00023277"/>
    </source>
</evidence>
<dbReference type="Pfam" id="PF01979">
    <property type="entry name" value="Amidohydro_1"/>
    <property type="match status" value="1"/>
</dbReference>
<feature type="binding site" evidence="7">
    <location>
        <begin position="225"/>
        <end position="226"/>
    </location>
    <ligand>
        <name>substrate</name>
    </ligand>
</feature>
<dbReference type="RefSeq" id="WP_141915522.1">
    <property type="nucleotide sequence ID" value="NZ_BAAAYS010000001.1"/>
</dbReference>
<keyword evidence="2 8" id="KW-0479">Metal-binding</keyword>
<feature type="active site" description="Proton donor/acceptor" evidence="6">
    <location>
        <position position="279"/>
    </location>
</feature>
<name>A0A543I5C5_9MICO</name>
<sequence>MASTTTVIHSARRVTPEGVVPDAWVAFTGDTITARGSGDSWRSSETAADAGTVIDAGNALLTPGFIDIHCHGAAGHNFDDGPGGYGPALALHRSHGTTRSLLSLVTNPLAEMLAATREAASRASADELVLGIHLEGPFLSHSHKGAHDENSLITPTPEAIDLLLEAAAGQLRQVTLAPELPGAREAIRQLVARGVAVAVGHSDADYETTAAACEAGASILTHAFNGMNGIHHRAPGPVVAALDRESVILEVIADGVHVRPEIIGLLFAQAPDRVALVSDAMAATGNPDGDYRLGALEVTVTEGVARLTEGGNIAGSTLTLDRALHQTVRRAGVPVHLAVNALTNVPARALGLGDRYGRVATGYAADILLLDDSFQPVRVWAAGREYAAAVRE</sequence>
<feature type="binding site" evidence="8">
    <location>
        <position position="135"/>
    </location>
    <ligand>
        <name>Zn(2+)</name>
        <dbReference type="ChEBI" id="CHEBI:29105"/>
    </ligand>
</feature>
<comment type="cofactor">
    <cofactor evidence="8">
        <name>a divalent metal cation</name>
        <dbReference type="ChEBI" id="CHEBI:60240"/>
    </cofactor>
    <text evidence="8">Binds 1 divalent metal cation per subunit.</text>
</comment>
<dbReference type="PANTHER" id="PTHR11113">
    <property type="entry name" value="N-ACETYLGLUCOSAMINE-6-PHOSPHATE DEACETYLASE"/>
    <property type="match status" value="1"/>
</dbReference>
<dbReference type="AlphaFoldDB" id="A0A543I5C5"/>